<dbReference type="InterPro" id="IPR002698">
    <property type="entry name" value="FTHF_cligase"/>
</dbReference>
<keyword evidence="2" id="KW-1185">Reference proteome</keyword>
<accession>A0A3M2LXP7</accession>
<dbReference type="Pfam" id="PF01812">
    <property type="entry name" value="5-FTHF_cyc-lig"/>
    <property type="match status" value="1"/>
</dbReference>
<dbReference type="PANTHER" id="PTHR13017">
    <property type="entry name" value="5-FORMYLTETRAHYDROFOLATE CYCLO-LIGASE-RELATED"/>
    <property type="match status" value="1"/>
</dbReference>
<dbReference type="EMBL" id="RFFG01000036">
    <property type="protein sequence ID" value="RMI42107.1"/>
    <property type="molecule type" value="Genomic_DNA"/>
</dbReference>
<dbReference type="Gene3D" id="3.40.50.10420">
    <property type="entry name" value="NagB/RpiA/CoA transferase-like"/>
    <property type="match status" value="1"/>
</dbReference>
<dbReference type="Proteomes" id="UP000282674">
    <property type="component" value="Unassembled WGS sequence"/>
</dbReference>
<proteinExistence type="predicted"/>
<dbReference type="GO" id="GO:0005737">
    <property type="term" value="C:cytoplasm"/>
    <property type="evidence" value="ECO:0007669"/>
    <property type="project" value="TreeGrafter"/>
</dbReference>
<protein>
    <submittedName>
        <fullName evidence="1">5-formyltetrahydrofolate cyclo-ligase</fullName>
    </submittedName>
</protein>
<dbReference type="AlphaFoldDB" id="A0A3M2LXP7"/>
<dbReference type="SUPFAM" id="SSF100950">
    <property type="entry name" value="NagB/RpiA/CoA transferase-like"/>
    <property type="match status" value="1"/>
</dbReference>
<reference evidence="1 2" key="1">
    <citation type="submission" date="2018-10" db="EMBL/GenBank/DDBJ databases">
        <title>Isolation from soil.</title>
        <authorList>
            <person name="Hu J."/>
        </authorList>
    </citation>
    <scope>NUCLEOTIDE SEQUENCE [LARGE SCALE GENOMIC DNA]</scope>
    <source>
        <strain evidence="1 2">NEAU-Ht49</strain>
    </source>
</reference>
<dbReference type="GO" id="GO:0016874">
    <property type="term" value="F:ligase activity"/>
    <property type="evidence" value="ECO:0007669"/>
    <property type="project" value="UniProtKB-KW"/>
</dbReference>
<name>A0A3M2LXP7_9ACTN</name>
<gene>
    <name evidence="1" type="ORF">EBO15_20885</name>
</gene>
<organism evidence="1 2">
    <name type="scientific">Actinomadura harenae</name>
    <dbReference type="NCBI Taxonomy" id="2483351"/>
    <lineage>
        <taxon>Bacteria</taxon>
        <taxon>Bacillati</taxon>
        <taxon>Actinomycetota</taxon>
        <taxon>Actinomycetes</taxon>
        <taxon>Streptosporangiales</taxon>
        <taxon>Thermomonosporaceae</taxon>
        <taxon>Actinomadura</taxon>
    </lineage>
</organism>
<dbReference type="InterPro" id="IPR037171">
    <property type="entry name" value="NagB/RpiA_transferase-like"/>
</dbReference>
<sequence length="238" mass="25713">MDINQAKTVIRDRIWALLESENAVPEPGVHGRIPNFNGAEQAARRLATLPEWRRAQVIKTVPDRAQEPVRALALEAGRLVYMAVPRLAAQLPFYEIAPESLGRPAAEAAAKHNIVSTAPQVGVEDMQPVDLVVCGSVAVSRNGARLGKGAGYSDIELGLLQEAGLLSPSTSIVTTVHRLQVIEEPLPEMTHDFRVDLIVTPDEVIRCPAHPRPSGIVWDELTEDKIASIPVLAARASG</sequence>
<dbReference type="RefSeq" id="WP_122196101.1">
    <property type="nucleotide sequence ID" value="NZ_JBHSKC010000031.1"/>
</dbReference>
<comment type="caution">
    <text evidence="1">The sequence shown here is derived from an EMBL/GenBank/DDBJ whole genome shotgun (WGS) entry which is preliminary data.</text>
</comment>
<dbReference type="PANTHER" id="PTHR13017:SF0">
    <property type="entry name" value="METHENYLTETRAHYDROFOLATE SYNTHASE DOMAIN-CONTAINING PROTEIN"/>
    <property type="match status" value="1"/>
</dbReference>
<dbReference type="InterPro" id="IPR024185">
    <property type="entry name" value="FTHF_cligase-like_sf"/>
</dbReference>
<keyword evidence="1" id="KW-0436">Ligase</keyword>
<dbReference type="OrthoDB" id="3242798at2"/>
<evidence type="ECO:0000313" key="1">
    <source>
        <dbReference type="EMBL" id="RMI42107.1"/>
    </source>
</evidence>
<evidence type="ECO:0000313" key="2">
    <source>
        <dbReference type="Proteomes" id="UP000282674"/>
    </source>
</evidence>